<dbReference type="InterPro" id="IPR000629">
    <property type="entry name" value="RNA-helicase_DEAD-box_CS"/>
</dbReference>
<dbReference type="PROSITE" id="PS51192">
    <property type="entry name" value="HELICASE_ATP_BIND_1"/>
    <property type="match status" value="1"/>
</dbReference>
<protein>
    <submittedName>
        <fullName evidence="9">ATP-dependent RNA helicase</fullName>
    </submittedName>
</protein>
<keyword evidence="4" id="KW-0547">Nucleotide-binding</keyword>
<dbReference type="InterPro" id="IPR014001">
    <property type="entry name" value="Helicase_ATP-bd"/>
</dbReference>
<accession>A0A914CTX9</accession>
<dbReference type="InterPro" id="IPR027417">
    <property type="entry name" value="P-loop_NTPase"/>
</dbReference>
<evidence type="ECO:0000313" key="9">
    <source>
        <dbReference type="WBParaSite" id="ACRNAN_scaffold13714.g27496.t1"/>
    </source>
</evidence>
<comment type="similarity">
    <text evidence="4">Belongs to the DEAD box helicase family.</text>
</comment>
<dbReference type="InterPro" id="IPR001878">
    <property type="entry name" value="Znf_CCHC"/>
</dbReference>
<keyword evidence="2 4" id="KW-0347">Helicase</keyword>
<dbReference type="Pfam" id="PF00270">
    <property type="entry name" value="DEAD"/>
    <property type="match status" value="1"/>
</dbReference>
<keyword evidence="3" id="KW-0863">Zinc-finger</keyword>
<dbReference type="Gene3D" id="3.40.50.300">
    <property type="entry name" value="P-loop containing nucleotide triphosphate hydrolases"/>
    <property type="match status" value="1"/>
</dbReference>
<keyword evidence="3" id="KW-0479">Metal-binding</keyword>
<feature type="compositionally biased region" description="Polar residues" evidence="5">
    <location>
        <begin position="18"/>
        <end position="38"/>
    </location>
</feature>
<dbReference type="GO" id="GO:0008270">
    <property type="term" value="F:zinc ion binding"/>
    <property type="evidence" value="ECO:0007669"/>
    <property type="project" value="UniProtKB-KW"/>
</dbReference>
<feature type="domain" description="CCHC-type" evidence="6">
    <location>
        <begin position="132"/>
        <end position="147"/>
    </location>
</feature>
<proteinExistence type="inferred from homology"/>
<evidence type="ECO:0000259" key="7">
    <source>
        <dbReference type="PROSITE" id="PS51192"/>
    </source>
</evidence>
<dbReference type="Proteomes" id="UP000887540">
    <property type="component" value="Unplaced"/>
</dbReference>
<dbReference type="PROSITE" id="PS50158">
    <property type="entry name" value="ZF_CCHC"/>
    <property type="match status" value="2"/>
</dbReference>
<dbReference type="SMART" id="SM00487">
    <property type="entry name" value="DEXDc"/>
    <property type="match status" value="1"/>
</dbReference>
<dbReference type="Pfam" id="PF00098">
    <property type="entry name" value="zf-CCHC"/>
    <property type="match status" value="2"/>
</dbReference>
<dbReference type="Gene3D" id="4.10.60.10">
    <property type="entry name" value="Zinc finger, CCHC-type"/>
    <property type="match status" value="3"/>
</dbReference>
<dbReference type="InterPro" id="IPR011545">
    <property type="entry name" value="DEAD/DEAH_box_helicase_dom"/>
</dbReference>
<dbReference type="PROSITE" id="PS00039">
    <property type="entry name" value="DEAD_ATP_HELICASE"/>
    <property type="match status" value="1"/>
</dbReference>
<dbReference type="PANTHER" id="PTHR47958">
    <property type="entry name" value="ATP-DEPENDENT RNA HELICASE DBP3"/>
    <property type="match status" value="1"/>
</dbReference>
<evidence type="ECO:0000256" key="3">
    <source>
        <dbReference type="PROSITE-ProRule" id="PRU00047"/>
    </source>
</evidence>
<dbReference type="SMART" id="SM00343">
    <property type="entry name" value="ZnF_C2HC"/>
    <property type="match status" value="3"/>
</dbReference>
<dbReference type="WBParaSite" id="ACRNAN_scaffold13714.g27496.t1">
    <property type="protein sequence ID" value="ACRNAN_scaffold13714.g27496.t1"/>
    <property type="gene ID" value="ACRNAN_scaffold13714.g27496"/>
</dbReference>
<keyword evidence="8" id="KW-1185">Reference proteome</keyword>
<feature type="region of interest" description="Disordered" evidence="5">
    <location>
        <begin position="1"/>
        <end position="123"/>
    </location>
</feature>
<organism evidence="8 9">
    <name type="scientific">Acrobeloides nanus</name>
    <dbReference type="NCBI Taxonomy" id="290746"/>
    <lineage>
        <taxon>Eukaryota</taxon>
        <taxon>Metazoa</taxon>
        <taxon>Ecdysozoa</taxon>
        <taxon>Nematoda</taxon>
        <taxon>Chromadorea</taxon>
        <taxon>Rhabditida</taxon>
        <taxon>Tylenchina</taxon>
        <taxon>Cephalobomorpha</taxon>
        <taxon>Cephaloboidea</taxon>
        <taxon>Cephalobidae</taxon>
        <taxon>Acrobeloides</taxon>
    </lineage>
</organism>
<feature type="compositionally biased region" description="Gly residues" evidence="5">
    <location>
        <begin position="48"/>
        <end position="100"/>
    </location>
</feature>
<evidence type="ECO:0000256" key="2">
    <source>
        <dbReference type="ARBA" id="ARBA00022806"/>
    </source>
</evidence>
<keyword evidence="3" id="KW-0862">Zinc</keyword>
<feature type="domain" description="CCHC-type" evidence="6">
    <location>
        <begin position="158"/>
        <end position="173"/>
    </location>
</feature>
<dbReference type="GO" id="GO:0003676">
    <property type="term" value="F:nucleic acid binding"/>
    <property type="evidence" value="ECO:0007669"/>
    <property type="project" value="InterPro"/>
</dbReference>
<dbReference type="SUPFAM" id="SSF52540">
    <property type="entry name" value="P-loop containing nucleoside triphosphate hydrolases"/>
    <property type="match status" value="1"/>
</dbReference>
<evidence type="ECO:0000256" key="1">
    <source>
        <dbReference type="ARBA" id="ARBA00022801"/>
    </source>
</evidence>
<sequence length="456" mass="49172">MVISNLRGGSGHSLLKRTASSVQSIKSGDNKGTTQISSLGRGRPVSGLGRGGTASGLGRGGSVSGLGRGGTDLGPGRGGSVSGLGRGGTIPCFGRGGTISGLGQSRGPSLRGRGQGANSTSISNGGMKSRACFNCSGTGHLSRDCPEPKTTRPVGGSCFNCGKEGHLSRDCTEPKKERHAGKCFNCNKENVNHIARDCPEPKKERQAEVDINGNSINRKYVPIVRSIEELYLEDKQNEELYRQVVDGDEDIRVTGPLSTIKLDTWHDAGFEEQVLVNVKEKSMYFRPRKIQAYTIPYIMEGHDVLGQAETGSGKTAAFMTPLICKIMNMKPDVFASQLYNEISPYAIVVAPTRELCLQICEQGQKFADKTVVKVGKTYGMYNILENIRELRSGCDILCATPGRLKMLVRNGIVTFKNLKYFVLDEADRLLDGNFITDIHEITAMPGFPVVVSCRIG</sequence>
<dbReference type="GO" id="GO:0016787">
    <property type="term" value="F:hydrolase activity"/>
    <property type="evidence" value="ECO:0007669"/>
    <property type="project" value="UniProtKB-KW"/>
</dbReference>
<evidence type="ECO:0000313" key="8">
    <source>
        <dbReference type="Proteomes" id="UP000887540"/>
    </source>
</evidence>
<dbReference type="GO" id="GO:0019899">
    <property type="term" value="F:enzyme binding"/>
    <property type="evidence" value="ECO:0007669"/>
    <property type="project" value="UniProtKB-ARBA"/>
</dbReference>
<feature type="domain" description="Helicase ATP-binding" evidence="7">
    <location>
        <begin position="295"/>
        <end position="456"/>
    </location>
</feature>
<evidence type="ECO:0000256" key="5">
    <source>
        <dbReference type="SAM" id="MobiDB-lite"/>
    </source>
</evidence>
<dbReference type="GO" id="GO:0005524">
    <property type="term" value="F:ATP binding"/>
    <property type="evidence" value="ECO:0007669"/>
    <property type="project" value="UniProtKB-KW"/>
</dbReference>
<dbReference type="SUPFAM" id="SSF57756">
    <property type="entry name" value="Retrovirus zinc finger-like domains"/>
    <property type="match status" value="1"/>
</dbReference>
<evidence type="ECO:0000256" key="4">
    <source>
        <dbReference type="RuleBase" id="RU000492"/>
    </source>
</evidence>
<reference evidence="9" key="1">
    <citation type="submission" date="2022-11" db="UniProtKB">
        <authorList>
            <consortium name="WormBaseParasite"/>
        </authorList>
    </citation>
    <scope>IDENTIFICATION</scope>
</reference>
<dbReference type="AlphaFoldDB" id="A0A914CTX9"/>
<dbReference type="GO" id="GO:0004386">
    <property type="term" value="F:helicase activity"/>
    <property type="evidence" value="ECO:0007669"/>
    <property type="project" value="UniProtKB-KW"/>
</dbReference>
<evidence type="ECO:0000259" key="6">
    <source>
        <dbReference type="PROSITE" id="PS50158"/>
    </source>
</evidence>
<keyword evidence="1 4" id="KW-0378">Hydrolase</keyword>
<keyword evidence="4" id="KW-0067">ATP-binding</keyword>
<name>A0A914CTX9_9BILA</name>
<dbReference type="InterPro" id="IPR036875">
    <property type="entry name" value="Znf_CCHC_sf"/>
</dbReference>